<accession>A0A168LLE2</accession>
<feature type="domain" description="Fe-containing alcohol dehydrogenase-like C-terminal" evidence="3">
    <location>
        <begin position="174"/>
        <end position="377"/>
    </location>
</feature>
<evidence type="ECO:0000256" key="1">
    <source>
        <dbReference type="ARBA" id="ARBA00023002"/>
    </source>
</evidence>
<organism evidence="4 5">
    <name type="scientific">Clostridium ljungdahlii</name>
    <dbReference type="NCBI Taxonomy" id="1538"/>
    <lineage>
        <taxon>Bacteria</taxon>
        <taxon>Bacillati</taxon>
        <taxon>Bacillota</taxon>
        <taxon>Clostridia</taxon>
        <taxon>Eubacteriales</taxon>
        <taxon>Clostridiaceae</taxon>
        <taxon>Clostridium</taxon>
    </lineage>
</organism>
<dbReference type="FunFam" id="3.40.50.1970:FF:000003">
    <property type="entry name" value="Alcohol dehydrogenase, iron-containing"/>
    <property type="match status" value="1"/>
</dbReference>
<reference evidence="4 5" key="1">
    <citation type="journal article" date="2015" name="Biotechnol. Bioeng.">
        <title>Genome sequence and phenotypic characterization of Caulobacter segnis.</title>
        <authorList>
            <person name="Patel S."/>
            <person name="Fletcher B."/>
            <person name="Scott D.C."/>
            <person name="Ely B."/>
        </authorList>
    </citation>
    <scope>NUCLEOTIDE SEQUENCE [LARGE SCALE GENOMIC DNA]</scope>
    <source>
        <strain evidence="4 5">ERI-2</strain>
    </source>
</reference>
<comment type="caution">
    <text evidence="4">The sequence shown here is derived from an EMBL/GenBank/DDBJ whole genome shotgun (WGS) entry which is preliminary data.</text>
</comment>
<proteinExistence type="predicted"/>
<evidence type="ECO:0000313" key="4">
    <source>
        <dbReference type="EMBL" id="OAA83391.1"/>
    </source>
</evidence>
<protein>
    <submittedName>
        <fullName evidence="4">Aldehyde-alcohol dehydrogenase</fullName>
    </submittedName>
</protein>
<dbReference type="Proteomes" id="UP000077407">
    <property type="component" value="Unassembled WGS sequence"/>
</dbReference>
<dbReference type="InterPro" id="IPR056798">
    <property type="entry name" value="ADH_Fe_C"/>
</dbReference>
<dbReference type="PROSITE" id="PS00913">
    <property type="entry name" value="ADH_IRON_1"/>
    <property type="match status" value="1"/>
</dbReference>
<dbReference type="RefSeq" id="WP_063556962.1">
    <property type="nucleotide sequence ID" value="NZ_LITT01000062.1"/>
</dbReference>
<evidence type="ECO:0000259" key="3">
    <source>
        <dbReference type="Pfam" id="PF25137"/>
    </source>
</evidence>
<dbReference type="InterPro" id="IPR001670">
    <property type="entry name" value="ADH_Fe/GldA"/>
</dbReference>
<dbReference type="Pfam" id="PF00465">
    <property type="entry name" value="Fe-ADH"/>
    <property type="match status" value="1"/>
</dbReference>
<evidence type="ECO:0000259" key="2">
    <source>
        <dbReference type="Pfam" id="PF00465"/>
    </source>
</evidence>
<dbReference type="PANTHER" id="PTHR11496:SF83">
    <property type="entry name" value="HYDROXYACID-OXOACID TRANSHYDROGENASE, MITOCHONDRIAL"/>
    <property type="match status" value="1"/>
</dbReference>
<dbReference type="FunFam" id="1.20.1090.10:FF:000001">
    <property type="entry name" value="Aldehyde-alcohol dehydrogenase"/>
    <property type="match status" value="1"/>
</dbReference>
<dbReference type="Gene3D" id="1.20.1090.10">
    <property type="entry name" value="Dehydroquinate synthase-like - alpha domain"/>
    <property type="match status" value="1"/>
</dbReference>
<dbReference type="OrthoDB" id="9804734at2"/>
<keyword evidence="1" id="KW-0560">Oxidoreductase</keyword>
<dbReference type="SUPFAM" id="SSF56796">
    <property type="entry name" value="Dehydroquinate synthase-like"/>
    <property type="match status" value="1"/>
</dbReference>
<dbReference type="PATRIC" id="fig|1538.10.peg.3799"/>
<dbReference type="GO" id="GO:0046872">
    <property type="term" value="F:metal ion binding"/>
    <property type="evidence" value="ECO:0007669"/>
    <property type="project" value="InterPro"/>
</dbReference>
<sequence>MNTFNIKPTICFDRGSIEYLKNIKNKRVCIVTDPFMLKSGTADKIIDILKDNKIEYEIFSEIKPDPPIEIVAMGVNKMRIFKPDVVIALGGGSSIDATKSIILFTIKILNTNGGNYKKPLFIAIPTTSGTGSEVTSFSVITMKSTKFPLINDELVPDIAIIDANLVKTVPQQITADTGMDVLTHAIEAYVSTKSSDYTDALAEKVVKLVFDYLLRAYRDGNDVLAREKLHNASCMAGMAFTNASLGINHSMAHTLGGKFHIPHGRANAILLPYVIEYNANLKSEKETESGKRYANLSRILGLPCASTNEGVKSIIAAIKILMNATNTPMNLQEVNIDKLDFLNELENMANDALNDKCTATNPRKTSKEEIAQLFQEVYGK</sequence>
<dbReference type="Pfam" id="PF25137">
    <property type="entry name" value="ADH_Fe_C"/>
    <property type="match status" value="1"/>
</dbReference>
<dbReference type="GO" id="GO:0004022">
    <property type="term" value="F:alcohol dehydrogenase (NAD+) activity"/>
    <property type="evidence" value="ECO:0007669"/>
    <property type="project" value="TreeGrafter"/>
</dbReference>
<dbReference type="AlphaFoldDB" id="A0A168LLE2"/>
<feature type="domain" description="Alcohol dehydrogenase iron-type/glycerol dehydrogenase GldA" evidence="2">
    <location>
        <begin position="10"/>
        <end position="162"/>
    </location>
</feature>
<dbReference type="CDD" id="cd08180">
    <property type="entry name" value="PDD"/>
    <property type="match status" value="1"/>
</dbReference>
<dbReference type="EMBL" id="LITT01000062">
    <property type="protein sequence ID" value="OAA83391.1"/>
    <property type="molecule type" value="Genomic_DNA"/>
</dbReference>
<gene>
    <name evidence="4" type="primary">adhE_9</name>
    <name evidence="4" type="ORF">WY13_03719</name>
</gene>
<dbReference type="InterPro" id="IPR039697">
    <property type="entry name" value="Alcohol_dehydrogenase_Fe"/>
</dbReference>
<evidence type="ECO:0000313" key="5">
    <source>
        <dbReference type="Proteomes" id="UP000077407"/>
    </source>
</evidence>
<dbReference type="InterPro" id="IPR018211">
    <property type="entry name" value="ADH_Fe_CS"/>
</dbReference>
<dbReference type="PANTHER" id="PTHR11496">
    <property type="entry name" value="ALCOHOL DEHYDROGENASE"/>
    <property type="match status" value="1"/>
</dbReference>
<name>A0A168LLE2_9CLOT</name>
<dbReference type="Gene3D" id="3.40.50.1970">
    <property type="match status" value="1"/>
</dbReference>